<keyword evidence="2" id="KW-1185">Reference proteome</keyword>
<evidence type="ECO:0000313" key="1">
    <source>
        <dbReference type="EMBL" id="THV01483.1"/>
    </source>
</evidence>
<name>A0A4S8MFQ8_DENBC</name>
<accession>A0A4S8MFQ8</accession>
<dbReference type="Proteomes" id="UP000297245">
    <property type="component" value="Unassembled WGS sequence"/>
</dbReference>
<gene>
    <name evidence="1" type="ORF">K435DRAFT_655161</name>
</gene>
<feature type="non-terminal residue" evidence="1">
    <location>
        <position position="1"/>
    </location>
</feature>
<dbReference type="EMBL" id="ML179089">
    <property type="protein sequence ID" value="THV01483.1"/>
    <property type="molecule type" value="Genomic_DNA"/>
</dbReference>
<organism evidence="1 2">
    <name type="scientific">Dendrothele bispora (strain CBS 962.96)</name>
    <dbReference type="NCBI Taxonomy" id="1314807"/>
    <lineage>
        <taxon>Eukaryota</taxon>
        <taxon>Fungi</taxon>
        <taxon>Dikarya</taxon>
        <taxon>Basidiomycota</taxon>
        <taxon>Agaricomycotina</taxon>
        <taxon>Agaricomycetes</taxon>
        <taxon>Agaricomycetidae</taxon>
        <taxon>Agaricales</taxon>
        <taxon>Agaricales incertae sedis</taxon>
        <taxon>Dendrothele</taxon>
    </lineage>
</organism>
<evidence type="ECO:0000313" key="2">
    <source>
        <dbReference type="Proteomes" id="UP000297245"/>
    </source>
</evidence>
<proteinExistence type="predicted"/>
<dbReference type="OrthoDB" id="3269001at2759"/>
<evidence type="ECO:0008006" key="3">
    <source>
        <dbReference type="Google" id="ProtNLM"/>
    </source>
</evidence>
<protein>
    <recommendedName>
        <fullName evidence="3">DUF4218 domain-containing protein</fullName>
    </recommendedName>
</protein>
<sequence length="950" mass="108087">TLIAYCIALIGRVFEGGSERGASILLKLIKVFGRALTMLNSGGETIEQGNAIDDIPDSITTLEGRLNLGISSVPYAVCPSCSCTYEPTYSLGSSEPVYQRQCSNKTSFGLCTGQLLDDSDQPLKCFHYYPFLAWFGKFLSLPGVEEYGDKFCEHITSHPETPSVQRNAQDGDFVRNFRANDDGLFVMDRGEEGRWFFKLYSDSFNVEGNRIRGPTTSTGVLALLCLNLPLSMSNDPAYTYLAGLIQGPNEPEPKEAAPSYYLQPLLRDLDLAYTRGVTPYRSARDATPYRRVHRVALSNAVMDLKAARPNAGLLDASSHHFCFICKCWHTAHLDRIDFQNWDPVDDQHLKKGATLWLEAQTRGERNVIEDIYGTRHSALWMLKYWRPSKQLVPDPMHTLILRVLQNFFRQPLGLENPDKKKPTTTTTKPDTFRAFYYDFSPPPHLSKTASTGQKPQNDPSEQISNDKIAFRQLSAIHVLLSGAAPKSKAEKKRYHDKLMNNKWNTLLYVCNDLMVFPRNDLRQKSRILVKEVQKKQMANVLMKWRRNKPFTSLKWARVDSSEVLRRVHLVISDLITPAWVAKPPSNVGLPKAGTLKADHWRTLFSIHLPLALLSLWGQNSPIRAENATMMLPVLKTTLFLSCALLMMTKDTLTPERRELFRNLYHQHVIGLRENFPGFFKPTHHLAFHIYDFMEPFSTVRNWWAFVFERFIGMLQRLPTNHTIGQLEKTILHGFNRGASFRQWLLHPDCPPLLAYCLKLLDKTYLYVRRGYSSAQHEDEDEENDNLTAENVLKLHENQKGLEKLGWILPSPPPQELISACGIQRPERLRCFSRTTAPRGFYTIPSAKAIGNSHVCFRDGTSWSPGQLLHIFDYSDGDMHVAIKRCVPLNSSLADDSFSSFWDSGFEAKTVSSLFQDKLEIMRKDAIIGHVARWELAKGIAVVLNLSRVRP</sequence>
<dbReference type="AlphaFoldDB" id="A0A4S8MFQ8"/>
<reference evidence="1 2" key="1">
    <citation type="journal article" date="2019" name="Nat. Ecol. Evol.">
        <title>Megaphylogeny resolves global patterns of mushroom evolution.</title>
        <authorList>
            <person name="Varga T."/>
            <person name="Krizsan K."/>
            <person name="Foldi C."/>
            <person name="Dima B."/>
            <person name="Sanchez-Garcia M."/>
            <person name="Sanchez-Ramirez S."/>
            <person name="Szollosi G.J."/>
            <person name="Szarkandi J.G."/>
            <person name="Papp V."/>
            <person name="Albert L."/>
            <person name="Andreopoulos W."/>
            <person name="Angelini C."/>
            <person name="Antonin V."/>
            <person name="Barry K.W."/>
            <person name="Bougher N.L."/>
            <person name="Buchanan P."/>
            <person name="Buyck B."/>
            <person name="Bense V."/>
            <person name="Catcheside P."/>
            <person name="Chovatia M."/>
            <person name="Cooper J."/>
            <person name="Damon W."/>
            <person name="Desjardin D."/>
            <person name="Finy P."/>
            <person name="Geml J."/>
            <person name="Haridas S."/>
            <person name="Hughes K."/>
            <person name="Justo A."/>
            <person name="Karasinski D."/>
            <person name="Kautmanova I."/>
            <person name="Kiss B."/>
            <person name="Kocsube S."/>
            <person name="Kotiranta H."/>
            <person name="LaButti K.M."/>
            <person name="Lechner B.E."/>
            <person name="Liimatainen K."/>
            <person name="Lipzen A."/>
            <person name="Lukacs Z."/>
            <person name="Mihaltcheva S."/>
            <person name="Morgado L.N."/>
            <person name="Niskanen T."/>
            <person name="Noordeloos M.E."/>
            <person name="Ohm R.A."/>
            <person name="Ortiz-Santana B."/>
            <person name="Ovrebo C."/>
            <person name="Racz N."/>
            <person name="Riley R."/>
            <person name="Savchenko A."/>
            <person name="Shiryaev A."/>
            <person name="Soop K."/>
            <person name="Spirin V."/>
            <person name="Szebenyi C."/>
            <person name="Tomsovsky M."/>
            <person name="Tulloss R.E."/>
            <person name="Uehling J."/>
            <person name="Grigoriev I.V."/>
            <person name="Vagvolgyi C."/>
            <person name="Papp T."/>
            <person name="Martin F.M."/>
            <person name="Miettinen O."/>
            <person name="Hibbett D.S."/>
            <person name="Nagy L.G."/>
        </authorList>
    </citation>
    <scope>NUCLEOTIDE SEQUENCE [LARGE SCALE GENOMIC DNA]</scope>
    <source>
        <strain evidence="1 2">CBS 962.96</strain>
    </source>
</reference>